<name>A0A1Y0L954_TATCI</name>
<keyword evidence="2" id="KW-0238">DNA-binding</keyword>
<dbReference type="InterPro" id="IPR000524">
    <property type="entry name" value="Tscrpt_reg_HTH_GntR"/>
</dbReference>
<dbReference type="EMBL" id="CP015579">
    <property type="protein sequence ID" value="ARU94477.1"/>
    <property type="molecule type" value="Genomic_DNA"/>
</dbReference>
<dbReference type="GO" id="GO:0003677">
    <property type="term" value="F:DNA binding"/>
    <property type="evidence" value="ECO:0007669"/>
    <property type="project" value="UniProtKB-KW"/>
</dbReference>
<dbReference type="GO" id="GO:0003700">
    <property type="term" value="F:DNA-binding transcription factor activity"/>
    <property type="evidence" value="ECO:0007669"/>
    <property type="project" value="InterPro"/>
</dbReference>
<dbReference type="RefSeq" id="WP_087488839.1">
    <property type="nucleotide sequence ID" value="NZ_CP015579.1"/>
</dbReference>
<accession>A0A1Y0L954</accession>
<evidence type="ECO:0000256" key="3">
    <source>
        <dbReference type="ARBA" id="ARBA00023163"/>
    </source>
</evidence>
<keyword evidence="7" id="KW-1185">Reference proteome</keyword>
<evidence type="ECO:0000313" key="6">
    <source>
        <dbReference type="EMBL" id="ARU98516.1"/>
    </source>
</evidence>
<feature type="domain" description="HTH gntR-type" evidence="4">
    <location>
        <begin position="12"/>
        <end position="79"/>
    </location>
</feature>
<dbReference type="SMART" id="SM00345">
    <property type="entry name" value="HTH_GNTR"/>
    <property type="match status" value="1"/>
</dbReference>
<proteinExistence type="predicted"/>
<dbReference type="AlphaFoldDB" id="A0A1Y0L954"/>
<evidence type="ECO:0000256" key="2">
    <source>
        <dbReference type="ARBA" id="ARBA00023125"/>
    </source>
</evidence>
<dbReference type="Gene3D" id="1.20.120.530">
    <property type="entry name" value="GntR ligand-binding domain-like"/>
    <property type="match status" value="1"/>
</dbReference>
<evidence type="ECO:0000259" key="4">
    <source>
        <dbReference type="PROSITE" id="PS50949"/>
    </source>
</evidence>
<dbReference type="KEGG" id="tci:A7K98_12280"/>
<dbReference type="EMBL" id="CP015581">
    <property type="protein sequence ID" value="ARU98516.1"/>
    <property type="molecule type" value="Genomic_DNA"/>
</dbReference>
<organism evidence="5 8">
    <name type="scientific">Tatumella citrea</name>
    <name type="common">Pantoea citrea</name>
    <dbReference type="NCBI Taxonomy" id="53336"/>
    <lineage>
        <taxon>Bacteria</taxon>
        <taxon>Pseudomonadati</taxon>
        <taxon>Pseudomonadota</taxon>
        <taxon>Gammaproteobacteria</taxon>
        <taxon>Enterobacterales</taxon>
        <taxon>Erwiniaceae</taxon>
        <taxon>Tatumella</taxon>
    </lineage>
</organism>
<dbReference type="InterPro" id="IPR011711">
    <property type="entry name" value="GntR_C"/>
</dbReference>
<dbReference type="InterPro" id="IPR008920">
    <property type="entry name" value="TF_FadR/GntR_C"/>
</dbReference>
<dbReference type="InterPro" id="IPR036388">
    <property type="entry name" value="WH-like_DNA-bd_sf"/>
</dbReference>
<dbReference type="Gene3D" id="1.10.10.10">
    <property type="entry name" value="Winged helix-like DNA-binding domain superfamily/Winged helix DNA-binding domain"/>
    <property type="match status" value="1"/>
</dbReference>
<evidence type="ECO:0000313" key="7">
    <source>
        <dbReference type="Proteomes" id="UP000195729"/>
    </source>
</evidence>
<dbReference type="SUPFAM" id="SSF48008">
    <property type="entry name" value="GntR ligand-binding domain-like"/>
    <property type="match status" value="1"/>
</dbReference>
<reference evidence="7 8" key="1">
    <citation type="submission" date="2016-05" db="EMBL/GenBank/DDBJ databases">
        <title>Complete genome sequence of two 2,5-diketo-D-glunonic acid producing strain Tatumella citrea.</title>
        <authorList>
            <person name="Duan C."/>
            <person name="Yang J."/>
            <person name="Yang S."/>
        </authorList>
    </citation>
    <scope>NUCLEOTIDE SEQUENCE [LARGE SCALE GENOMIC DNA]</scope>
    <source>
        <strain evidence="6 7">ATCC 39140</strain>
        <strain evidence="5 8">DSM 13699</strain>
    </source>
</reference>
<dbReference type="Pfam" id="PF00392">
    <property type="entry name" value="GntR"/>
    <property type="match status" value="1"/>
</dbReference>
<dbReference type="Proteomes" id="UP000195814">
    <property type="component" value="Chromosome"/>
</dbReference>
<dbReference type="Pfam" id="PF07729">
    <property type="entry name" value="FCD"/>
    <property type="match status" value="1"/>
</dbReference>
<evidence type="ECO:0000313" key="5">
    <source>
        <dbReference type="EMBL" id="ARU94477.1"/>
    </source>
</evidence>
<protein>
    <submittedName>
        <fullName evidence="5">GntR family transcriptional regulator</fullName>
    </submittedName>
</protein>
<dbReference type="OrthoDB" id="5829312at2"/>
<keyword evidence="3" id="KW-0804">Transcription</keyword>
<gene>
    <name evidence="5" type="ORF">A7K98_12280</name>
    <name evidence="6" type="ORF">A7K99_12275</name>
</gene>
<dbReference type="SMART" id="SM00895">
    <property type="entry name" value="FCD"/>
    <property type="match status" value="1"/>
</dbReference>
<dbReference type="CDD" id="cd07377">
    <property type="entry name" value="WHTH_GntR"/>
    <property type="match status" value="1"/>
</dbReference>
<dbReference type="SUPFAM" id="SSF46785">
    <property type="entry name" value="Winged helix' DNA-binding domain"/>
    <property type="match status" value="1"/>
</dbReference>
<dbReference type="PANTHER" id="PTHR43537">
    <property type="entry name" value="TRANSCRIPTIONAL REGULATOR, GNTR FAMILY"/>
    <property type="match status" value="1"/>
</dbReference>
<dbReference type="Proteomes" id="UP000195729">
    <property type="component" value="Chromosome"/>
</dbReference>
<sequence>MTDKKPFLTPGTSLHAEVAQQLRHMILNLELEPGAKIDEHALCERFSVSRTPLREALKVLSREGLITLAPHRGARVAVTSVEDVRELFPVIGALEALAAELACKQITDLQIDSMQLLHDEMIQCYQARDAAGYAERNQRIHNTLFGIAGNAQLTLLYQHLSARTHAVRYVARKKPADWERAVVEHEQMMSALRQRDGERLAKILKDHLTGKAEVVIAFLENPLDAHAG</sequence>
<evidence type="ECO:0000313" key="8">
    <source>
        <dbReference type="Proteomes" id="UP000195814"/>
    </source>
</evidence>
<dbReference type="InterPro" id="IPR036390">
    <property type="entry name" value="WH_DNA-bd_sf"/>
</dbReference>
<dbReference type="PANTHER" id="PTHR43537:SF50">
    <property type="entry name" value="TRANSCRIPTIONAL REGULATORY PROTEIN"/>
    <property type="match status" value="1"/>
</dbReference>
<keyword evidence="1" id="KW-0805">Transcription regulation</keyword>
<dbReference type="PROSITE" id="PS50949">
    <property type="entry name" value="HTH_GNTR"/>
    <property type="match status" value="1"/>
</dbReference>
<evidence type="ECO:0000256" key="1">
    <source>
        <dbReference type="ARBA" id="ARBA00023015"/>
    </source>
</evidence>
<dbReference type="PRINTS" id="PR00035">
    <property type="entry name" value="HTHGNTR"/>
</dbReference>